<dbReference type="AlphaFoldDB" id="A0A8J5FKL9"/>
<keyword evidence="1" id="KW-0812">Transmembrane</keyword>
<comment type="caution">
    <text evidence="2">The sequence shown here is derived from an EMBL/GenBank/DDBJ whole genome shotgun (WGS) entry which is preliminary data.</text>
</comment>
<sequence length="134" mass="15978">MRRRRTPDSPMVLLFRETYTLLRVNNRFFFSFHRCRGYLLEPLWWIGMVTSNPPFPSIALVFLFLCCLWKNCSFLKFYCIHLCSSCFCYTTGCLEHYCQVRDVESRIIVLHFPQEKTPNSVEQIWDLATQSGML</sequence>
<feature type="transmembrane region" description="Helical" evidence="1">
    <location>
        <begin position="43"/>
        <end position="65"/>
    </location>
</feature>
<reference evidence="2 3" key="1">
    <citation type="submission" date="2020-08" db="EMBL/GenBank/DDBJ databases">
        <title>Plant Genome Project.</title>
        <authorList>
            <person name="Zhang R.-G."/>
        </authorList>
    </citation>
    <scope>NUCLEOTIDE SEQUENCE [LARGE SCALE GENOMIC DNA]</scope>
    <source>
        <tissue evidence="2">Rhizome</tissue>
    </source>
</reference>
<proteinExistence type="predicted"/>
<evidence type="ECO:0000313" key="3">
    <source>
        <dbReference type="Proteomes" id="UP000734854"/>
    </source>
</evidence>
<name>A0A8J5FKL9_ZINOF</name>
<evidence type="ECO:0000256" key="1">
    <source>
        <dbReference type="SAM" id="Phobius"/>
    </source>
</evidence>
<keyword evidence="3" id="KW-1185">Reference proteome</keyword>
<dbReference type="EMBL" id="JACMSC010000014">
    <property type="protein sequence ID" value="KAG6488813.1"/>
    <property type="molecule type" value="Genomic_DNA"/>
</dbReference>
<evidence type="ECO:0000313" key="2">
    <source>
        <dbReference type="EMBL" id="KAG6488813.1"/>
    </source>
</evidence>
<dbReference type="Proteomes" id="UP000734854">
    <property type="component" value="Unassembled WGS sequence"/>
</dbReference>
<keyword evidence="1" id="KW-1133">Transmembrane helix</keyword>
<accession>A0A8J5FKL9</accession>
<keyword evidence="1" id="KW-0472">Membrane</keyword>
<organism evidence="2 3">
    <name type="scientific">Zingiber officinale</name>
    <name type="common">Ginger</name>
    <name type="synonym">Amomum zingiber</name>
    <dbReference type="NCBI Taxonomy" id="94328"/>
    <lineage>
        <taxon>Eukaryota</taxon>
        <taxon>Viridiplantae</taxon>
        <taxon>Streptophyta</taxon>
        <taxon>Embryophyta</taxon>
        <taxon>Tracheophyta</taxon>
        <taxon>Spermatophyta</taxon>
        <taxon>Magnoliopsida</taxon>
        <taxon>Liliopsida</taxon>
        <taxon>Zingiberales</taxon>
        <taxon>Zingiberaceae</taxon>
        <taxon>Zingiber</taxon>
    </lineage>
</organism>
<gene>
    <name evidence="2" type="ORF">ZIOFF_050064</name>
</gene>
<protein>
    <submittedName>
        <fullName evidence="2">Uncharacterized protein</fullName>
    </submittedName>
</protein>